<dbReference type="Gene3D" id="3.30.750.24">
    <property type="entry name" value="STAS domain"/>
    <property type="match status" value="1"/>
</dbReference>
<evidence type="ECO:0000256" key="1">
    <source>
        <dbReference type="ARBA" id="ARBA00004141"/>
    </source>
</evidence>
<feature type="transmembrane region" description="Helical" evidence="5">
    <location>
        <begin position="285"/>
        <end position="309"/>
    </location>
</feature>
<feature type="transmembrane region" description="Helical" evidence="5">
    <location>
        <begin position="478"/>
        <end position="502"/>
    </location>
</feature>
<feature type="transmembrane region" description="Helical" evidence="5">
    <location>
        <begin position="508"/>
        <end position="536"/>
    </location>
</feature>
<feature type="transmembrane region" description="Helical" evidence="5">
    <location>
        <begin position="80"/>
        <end position="101"/>
    </location>
</feature>
<evidence type="ECO:0000256" key="4">
    <source>
        <dbReference type="ARBA" id="ARBA00023136"/>
    </source>
</evidence>
<feature type="transmembrane region" description="Helical" evidence="5">
    <location>
        <begin position="321"/>
        <end position="345"/>
    </location>
</feature>
<feature type="transmembrane region" description="Helical" evidence="5">
    <location>
        <begin position="451"/>
        <end position="471"/>
    </location>
</feature>
<feature type="transmembrane region" description="Helical" evidence="5">
    <location>
        <begin position="132"/>
        <end position="159"/>
    </location>
</feature>
<dbReference type="EMBL" id="BTRK01000003">
    <property type="protein sequence ID" value="GMR40636.1"/>
    <property type="molecule type" value="Genomic_DNA"/>
</dbReference>
<organism evidence="7 8">
    <name type="scientific">Pristionchus mayeri</name>
    <dbReference type="NCBI Taxonomy" id="1317129"/>
    <lineage>
        <taxon>Eukaryota</taxon>
        <taxon>Metazoa</taxon>
        <taxon>Ecdysozoa</taxon>
        <taxon>Nematoda</taxon>
        <taxon>Chromadorea</taxon>
        <taxon>Rhabditida</taxon>
        <taxon>Rhabditina</taxon>
        <taxon>Diplogasteromorpha</taxon>
        <taxon>Diplogasteroidea</taxon>
        <taxon>Neodiplogasteridae</taxon>
        <taxon>Pristionchus</taxon>
    </lineage>
</organism>
<protein>
    <recommendedName>
        <fullName evidence="6">STAS domain-containing protein</fullName>
    </recommendedName>
</protein>
<feature type="transmembrane region" description="Helical" evidence="5">
    <location>
        <begin position="166"/>
        <end position="185"/>
    </location>
</feature>
<feature type="transmembrane region" description="Helical" evidence="5">
    <location>
        <begin position="414"/>
        <end position="431"/>
    </location>
</feature>
<accession>A0AAN4ZH02</accession>
<evidence type="ECO:0000256" key="3">
    <source>
        <dbReference type="ARBA" id="ARBA00022989"/>
    </source>
</evidence>
<comment type="subcellular location">
    <subcellularLocation>
        <location evidence="1">Membrane</location>
        <topology evidence="1">Multi-pass membrane protein</topology>
    </subcellularLocation>
</comment>
<evidence type="ECO:0000313" key="7">
    <source>
        <dbReference type="EMBL" id="GMR40636.1"/>
    </source>
</evidence>
<evidence type="ECO:0000313" key="8">
    <source>
        <dbReference type="Proteomes" id="UP001328107"/>
    </source>
</evidence>
<evidence type="ECO:0000259" key="6">
    <source>
        <dbReference type="PROSITE" id="PS50801"/>
    </source>
</evidence>
<dbReference type="AlphaFoldDB" id="A0AAN4ZH02"/>
<feature type="non-terminal residue" evidence="7">
    <location>
        <position position="1"/>
    </location>
</feature>
<dbReference type="InterPro" id="IPR001902">
    <property type="entry name" value="SLC26A/SulP_fam"/>
</dbReference>
<feature type="transmembrane region" description="Helical" evidence="5">
    <location>
        <begin position="211"/>
        <end position="231"/>
    </location>
</feature>
<keyword evidence="4 5" id="KW-0472">Membrane</keyword>
<dbReference type="SUPFAM" id="SSF52091">
    <property type="entry name" value="SpoIIaa-like"/>
    <property type="match status" value="1"/>
</dbReference>
<name>A0AAN4ZH02_9BILA</name>
<keyword evidence="8" id="KW-1185">Reference proteome</keyword>
<evidence type="ECO:0000256" key="5">
    <source>
        <dbReference type="SAM" id="Phobius"/>
    </source>
</evidence>
<dbReference type="PANTHER" id="PTHR11814">
    <property type="entry name" value="SULFATE TRANSPORTER"/>
    <property type="match status" value="1"/>
</dbReference>
<keyword evidence="2 5" id="KW-0812">Transmembrane</keyword>
<reference evidence="8" key="1">
    <citation type="submission" date="2022-10" db="EMBL/GenBank/DDBJ databases">
        <title>Genome assembly of Pristionchus species.</title>
        <authorList>
            <person name="Yoshida K."/>
            <person name="Sommer R.J."/>
        </authorList>
    </citation>
    <scope>NUCLEOTIDE SEQUENCE [LARGE SCALE GENOMIC DNA]</scope>
    <source>
        <strain evidence="8">RS5460</strain>
    </source>
</reference>
<dbReference type="InterPro" id="IPR036513">
    <property type="entry name" value="STAS_dom_sf"/>
</dbReference>
<dbReference type="Pfam" id="PF00916">
    <property type="entry name" value="Sulfate_transp"/>
    <property type="match status" value="1"/>
</dbReference>
<keyword evidence="3 5" id="KW-1133">Transmembrane helix</keyword>
<dbReference type="InterPro" id="IPR002645">
    <property type="entry name" value="STAS_dom"/>
</dbReference>
<dbReference type="Proteomes" id="UP001328107">
    <property type="component" value="Unassembled WGS sequence"/>
</dbReference>
<feature type="domain" description="STAS" evidence="6">
    <location>
        <begin position="564"/>
        <end position="708"/>
    </location>
</feature>
<proteinExistence type="predicted"/>
<dbReference type="GO" id="GO:0055085">
    <property type="term" value="P:transmembrane transport"/>
    <property type="evidence" value="ECO:0007669"/>
    <property type="project" value="InterPro"/>
</dbReference>
<dbReference type="InterPro" id="IPR011547">
    <property type="entry name" value="SLC26A/SulP_dom"/>
</dbReference>
<dbReference type="NCBIfam" id="TIGR00815">
    <property type="entry name" value="sulP"/>
    <property type="match status" value="1"/>
</dbReference>
<feature type="transmembrane region" description="Helical" evidence="5">
    <location>
        <begin position="374"/>
        <end position="393"/>
    </location>
</feature>
<evidence type="ECO:0000256" key="2">
    <source>
        <dbReference type="ARBA" id="ARBA00022692"/>
    </source>
</evidence>
<dbReference type="CDD" id="cd07042">
    <property type="entry name" value="STAS_SulP_like_sulfate_transporter"/>
    <property type="match status" value="1"/>
</dbReference>
<gene>
    <name evidence="7" type="ORF">PMAYCL1PPCAC_10831</name>
</gene>
<comment type="caution">
    <text evidence="7">The sequence shown here is derived from an EMBL/GenBank/DDBJ whole genome shotgun (WGS) entry which is preliminary data.</text>
</comment>
<dbReference type="PROSITE" id="PS50801">
    <property type="entry name" value="STAS"/>
    <property type="match status" value="1"/>
</dbReference>
<dbReference type="GO" id="GO:0016020">
    <property type="term" value="C:membrane"/>
    <property type="evidence" value="ECO:0007669"/>
    <property type="project" value="UniProtKB-SubCell"/>
</dbReference>
<sequence>TPRHLSSDYPEIIDIFDDPDEIGMHMKKASTHSMPYEMTYEHDTLLDRPPMNQERFDHLYGHKHGEPEARRRLKKTGMRYIHPFTSCAAFKRFLVAFFPILQWLPHYSFKSNIIYDILGGITVGVMNVPQGIAYASLAGLPAVCGLYVSFLPPLVYLIFGTSRHNSISAFSVVCLMTGLAVERFTDTSNPKYNETVAFIDDPAMLPTPTEVATSLTMLVAFINLAMALLRLEFLMTYLSDQVVSAFTTAATVHVLVSQIPDALGITGMVKHDGENGYLVMNLYEIIIRIPNVNLYTCGISLFSIVFLLLGKEVVARLLARFLNFHYALPYELLLIIITTVCSYFIGFSSPPFNVKTVGSISTGLVMPTVPRFDLMPSLIGDALTITLVAYALHISLGRTFAKNHDYELDDNQELLALGFMSAVSSFFPVYPPACSLSRSVINNKIGTKTPLSNFFAAGIVLSTILFLATYLEPLPKPVLSCIVLVALYAVLLKFKDLIALWPVSKIDFSIWAVSFLATVFIDVTPGLIISMLYALFTAIAREQWPLWHLLGGVHGNLDFEEAGRYQSVSFFQEICLFRFDSPLLFMNAHRFKKCVQKALRQWEHENLILRVDKLSISMNGGPEKELEEDEIPEYTRHLVIDCSGFTFVDYMGISTLKELFLEMHNRNVLVYFAAAKAPVRDLFARSGFHEQVPKSNFYPTMRDAVAVARTRETKCAILNKKFSVDILDGLSEVTTVSM</sequence>
<dbReference type="Pfam" id="PF01740">
    <property type="entry name" value="STAS"/>
    <property type="match status" value="1"/>
</dbReference>